<dbReference type="PANTHER" id="PTHR48085:SF5">
    <property type="entry name" value="CADMIUM_ZINC-TRANSPORTING ATPASE HMA4-RELATED"/>
    <property type="match status" value="1"/>
</dbReference>
<dbReference type="SUPFAM" id="SSF56784">
    <property type="entry name" value="HAD-like"/>
    <property type="match status" value="1"/>
</dbReference>
<dbReference type="GO" id="GO:0005524">
    <property type="term" value="F:ATP binding"/>
    <property type="evidence" value="ECO:0007669"/>
    <property type="project" value="UniProtKB-UniRule"/>
</dbReference>
<dbReference type="Pfam" id="PF00702">
    <property type="entry name" value="Hydrolase"/>
    <property type="match status" value="1"/>
</dbReference>
<dbReference type="InterPro" id="IPR008250">
    <property type="entry name" value="ATPase_P-typ_transduc_dom_A_sf"/>
</dbReference>
<evidence type="ECO:0000256" key="9">
    <source>
        <dbReference type="SAM" id="MobiDB-lite"/>
    </source>
</evidence>
<keyword evidence="7 8" id="KW-0472">Membrane</keyword>
<feature type="transmembrane region" description="Helical" evidence="8">
    <location>
        <begin position="234"/>
        <end position="252"/>
    </location>
</feature>
<evidence type="ECO:0000256" key="7">
    <source>
        <dbReference type="ARBA" id="ARBA00023136"/>
    </source>
</evidence>
<dbReference type="InterPro" id="IPR051014">
    <property type="entry name" value="Cation_Transport_ATPase_IB"/>
</dbReference>
<dbReference type="GO" id="GO:0016887">
    <property type="term" value="F:ATP hydrolysis activity"/>
    <property type="evidence" value="ECO:0007669"/>
    <property type="project" value="InterPro"/>
</dbReference>
<evidence type="ECO:0000256" key="2">
    <source>
        <dbReference type="ARBA" id="ARBA00006024"/>
    </source>
</evidence>
<dbReference type="GO" id="GO:0019829">
    <property type="term" value="F:ATPase-coupled monoatomic cation transmembrane transporter activity"/>
    <property type="evidence" value="ECO:0007669"/>
    <property type="project" value="InterPro"/>
</dbReference>
<dbReference type="InterPro" id="IPR044492">
    <property type="entry name" value="P_typ_ATPase_HD_dom"/>
</dbReference>
<evidence type="ECO:0000256" key="3">
    <source>
        <dbReference type="ARBA" id="ARBA00022692"/>
    </source>
</evidence>
<accession>A0A854D4E6</accession>
<dbReference type="Gene3D" id="3.40.50.1000">
    <property type="entry name" value="HAD superfamily/HAD-like"/>
    <property type="match status" value="1"/>
</dbReference>
<dbReference type="Pfam" id="PF00122">
    <property type="entry name" value="E1-E2_ATPase"/>
    <property type="match status" value="1"/>
</dbReference>
<evidence type="ECO:0000259" key="10">
    <source>
        <dbReference type="Pfam" id="PF00122"/>
    </source>
</evidence>
<feature type="region of interest" description="Disordered" evidence="9">
    <location>
        <begin position="391"/>
        <end position="449"/>
    </location>
</feature>
<dbReference type="Gene3D" id="2.70.150.10">
    <property type="entry name" value="Calcium-transporting ATPase, cytoplasmic transduction domain A"/>
    <property type="match status" value="1"/>
</dbReference>
<dbReference type="GO" id="GO:0015086">
    <property type="term" value="F:cadmium ion transmembrane transporter activity"/>
    <property type="evidence" value="ECO:0007669"/>
    <property type="project" value="TreeGrafter"/>
</dbReference>
<proteinExistence type="inferred from homology"/>
<dbReference type="SUPFAM" id="SSF81665">
    <property type="entry name" value="Calcium ATPase, transmembrane domain M"/>
    <property type="match status" value="1"/>
</dbReference>
<keyword evidence="8" id="KW-1003">Cell membrane</keyword>
<feature type="domain" description="P-type ATPase A" evidence="10">
    <location>
        <begin position="117"/>
        <end position="217"/>
    </location>
</feature>
<dbReference type="PROSITE" id="PS00154">
    <property type="entry name" value="ATPASE_E1_E2"/>
    <property type="match status" value="1"/>
</dbReference>
<dbReference type="InterPro" id="IPR023214">
    <property type="entry name" value="HAD_sf"/>
</dbReference>
<dbReference type="PANTHER" id="PTHR48085">
    <property type="entry name" value="CADMIUM/ZINC-TRANSPORTING ATPASE HMA2-RELATED"/>
    <property type="match status" value="1"/>
</dbReference>
<comment type="similarity">
    <text evidence="2 8">Belongs to the cation transport ATPase (P-type) (TC 3.A.3) family. Type IB subfamily.</text>
</comment>
<dbReference type="InterPro" id="IPR059000">
    <property type="entry name" value="ATPase_P-type_domA"/>
</dbReference>
<evidence type="ECO:0000313" key="12">
    <source>
        <dbReference type="Proteomes" id="UP000187035"/>
    </source>
</evidence>
<dbReference type="Gene3D" id="3.40.1110.10">
    <property type="entry name" value="Calcium-transporting ATPase, cytoplasmic domain N"/>
    <property type="match status" value="1"/>
</dbReference>
<dbReference type="PRINTS" id="PR00120">
    <property type="entry name" value="HATPASE"/>
</dbReference>
<dbReference type="PROSITE" id="PS01229">
    <property type="entry name" value="COF_2"/>
    <property type="match status" value="1"/>
</dbReference>
<evidence type="ECO:0000256" key="4">
    <source>
        <dbReference type="ARBA" id="ARBA00022723"/>
    </source>
</evidence>
<evidence type="ECO:0000256" key="1">
    <source>
        <dbReference type="ARBA" id="ARBA00004651"/>
    </source>
</evidence>
<evidence type="ECO:0000256" key="6">
    <source>
        <dbReference type="ARBA" id="ARBA00022989"/>
    </source>
</evidence>
<gene>
    <name evidence="11" type="ORF">BKH33_08895</name>
</gene>
<feature type="transmembrane region" description="Helical" evidence="8">
    <location>
        <begin position="593"/>
        <end position="614"/>
    </location>
</feature>
<feature type="transmembrane region" description="Helical" evidence="8">
    <location>
        <begin position="9"/>
        <end position="27"/>
    </location>
</feature>
<organism evidence="11 12">
    <name type="scientific">Actinomyces naeslundii</name>
    <dbReference type="NCBI Taxonomy" id="1655"/>
    <lineage>
        <taxon>Bacteria</taxon>
        <taxon>Bacillati</taxon>
        <taxon>Actinomycetota</taxon>
        <taxon>Actinomycetes</taxon>
        <taxon>Actinomycetales</taxon>
        <taxon>Actinomycetaceae</taxon>
        <taxon>Actinomyces</taxon>
    </lineage>
</organism>
<comment type="subcellular location">
    <subcellularLocation>
        <location evidence="1">Cell membrane</location>
        <topology evidence="1">Multi-pass membrane protein</topology>
    </subcellularLocation>
</comment>
<keyword evidence="6 8" id="KW-1133">Transmembrane helix</keyword>
<dbReference type="SFLD" id="SFLDF00027">
    <property type="entry name" value="p-type_atpase"/>
    <property type="match status" value="1"/>
</dbReference>
<dbReference type="InterPro" id="IPR018303">
    <property type="entry name" value="ATPase_P-typ_P_site"/>
</dbReference>
<dbReference type="SFLD" id="SFLDG00002">
    <property type="entry name" value="C1.7:_P-type_atpase_like"/>
    <property type="match status" value="1"/>
</dbReference>
<evidence type="ECO:0000256" key="5">
    <source>
        <dbReference type="ARBA" id="ARBA00022967"/>
    </source>
</evidence>
<reference evidence="11 12" key="1">
    <citation type="submission" date="2016-12" db="EMBL/GenBank/DDBJ databases">
        <title>Genomic comparison of strains in the 'Actinomyces naeslundii' group.</title>
        <authorList>
            <person name="Mughal S.R."/>
            <person name="Do T."/>
            <person name="Gilbert S.C."/>
            <person name="Witherden E.A."/>
            <person name="Didelot X."/>
            <person name="Beighton D."/>
        </authorList>
    </citation>
    <scope>NUCLEOTIDE SEQUENCE [LARGE SCALE GENOMIC DNA]</scope>
    <source>
        <strain evidence="11 12">NCTC 10301</strain>
    </source>
</reference>
<dbReference type="SFLD" id="SFLDS00003">
    <property type="entry name" value="Haloacid_Dehalogenase"/>
    <property type="match status" value="1"/>
</dbReference>
<feature type="compositionally biased region" description="Basic and acidic residues" evidence="9">
    <location>
        <begin position="391"/>
        <end position="422"/>
    </location>
</feature>
<evidence type="ECO:0000256" key="8">
    <source>
        <dbReference type="RuleBase" id="RU362081"/>
    </source>
</evidence>
<protein>
    <submittedName>
        <fullName evidence="11">ATPase</fullName>
    </submittedName>
</protein>
<evidence type="ECO:0000313" key="11">
    <source>
        <dbReference type="EMBL" id="OMG35064.1"/>
    </source>
</evidence>
<dbReference type="GO" id="GO:0046872">
    <property type="term" value="F:metal ion binding"/>
    <property type="evidence" value="ECO:0007669"/>
    <property type="project" value="UniProtKB-KW"/>
</dbReference>
<dbReference type="EMBL" id="MSRR01000018">
    <property type="protein sequence ID" value="OMG35064.1"/>
    <property type="molecule type" value="Genomic_DNA"/>
</dbReference>
<dbReference type="PRINTS" id="PR00119">
    <property type="entry name" value="CATATPASE"/>
</dbReference>
<dbReference type="NCBIfam" id="TIGR01494">
    <property type="entry name" value="ATPase_P-type"/>
    <property type="match status" value="2"/>
</dbReference>
<dbReference type="InterPro" id="IPR027256">
    <property type="entry name" value="P-typ_ATPase_IB"/>
</dbReference>
<dbReference type="InterPro" id="IPR001757">
    <property type="entry name" value="P_typ_ATPase"/>
</dbReference>
<feature type="compositionally biased region" description="Low complexity" evidence="9">
    <location>
        <begin position="424"/>
        <end position="437"/>
    </location>
</feature>
<keyword evidence="8" id="KW-0547">Nucleotide-binding</keyword>
<sequence length="648" mass="66826">MDRIERSDILRIAVVGLAVLGAWVAGATGTPGWAVGAVGAAALLVGCWPLVVEAVGDLRERRMSMELSMLLAIVAAAAIGEWVTALAVTVFALCAEVLEDLSMDRGRDALTDLMSFLPQTARVVTGPHTDEVSEVPLDKVRPGQVIALSPGGRVPVDGVVRTGRADVDQSRITGEALPVQVGPGDRVPAGSITRGALELEVERVGEDSSYGRIVAAVRHAQSSRAPVQRLADRLAARIVYLALAAALITFLTTRDVRATISVIIVAGACGVAAGTPLAVLAAIARAARCGAFVKDGTHLEQLSAVDTAVLDKTGTLTVGAPRVVSVTPVESVAQPGAGEAEILALAAAAEWNSEHPIGRAIHTEAAVRDLTVPVPDDVAYSPGAGVSARVDGRRITVGRREDQEGRDRARTRSAADDTHDATDADGATDAVSSTASDFESDPEAPAATSVVEVRADGRLLGTIALADRLRQGAATAVRDLSDMGLEVLMLTGDSPASARHVARVLGMAEEQVRAGLLPTDKEKVIDSLRRAGKCVAMVGDGVNDAPALSAADVGVAMGTGTDVAREAGDVVLVGSAPADLVETVRVARRARRIIMVNFVGTVVVDVVGMIAAGLGLLGPVAAALVHVVSESAFILNSARLVPRPARRR</sequence>
<dbReference type="AlphaFoldDB" id="A0A854D4E6"/>
<dbReference type="InterPro" id="IPR023299">
    <property type="entry name" value="ATPase_P-typ_cyto_dom_N"/>
</dbReference>
<keyword evidence="5" id="KW-1278">Translocase</keyword>
<dbReference type="InterPro" id="IPR036412">
    <property type="entry name" value="HAD-like_sf"/>
</dbReference>
<name>A0A854D4E6_ACTNA</name>
<dbReference type="GO" id="GO:0005886">
    <property type="term" value="C:plasma membrane"/>
    <property type="evidence" value="ECO:0007669"/>
    <property type="project" value="UniProtKB-SubCell"/>
</dbReference>
<dbReference type="Proteomes" id="UP000187035">
    <property type="component" value="Unassembled WGS sequence"/>
</dbReference>
<keyword evidence="4 8" id="KW-0479">Metal-binding</keyword>
<feature type="transmembrane region" description="Helical" evidence="8">
    <location>
        <begin position="258"/>
        <end position="284"/>
    </location>
</feature>
<dbReference type="NCBIfam" id="TIGR01525">
    <property type="entry name" value="ATPase-IB_hvy"/>
    <property type="match status" value="1"/>
</dbReference>
<dbReference type="InterPro" id="IPR023298">
    <property type="entry name" value="ATPase_P-typ_TM_dom_sf"/>
</dbReference>
<feature type="transmembrane region" description="Helical" evidence="8">
    <location>
        <begin position="620"/>
        <end position="641"/>
    </location>
</feature>
<keyword evidence="3 8" id="KW-0812">Transmembrane</keyword>
<comment type="caution">
    <text evidence="11">The sequence shown here is derived from an EMBL/GenBank/DDBJ whole genome shotgun (WGS) entry which is preliminary data.</text>
</comment>
<dbReference type="SUPFAM" id="SSF81653">
    <property type="entry name" value="Calcium ATPase, transduction domain A"/>
    <property type="match status" value="1"/>
</dbReference>
<keyword evidence="8" id="KW-0067">ATP-binding</keyword>